<evidence type="ECO:0000256" key="4">
    <source>
        <dbReference type="SAM" id="SignalP"/>
    </source>
</evidence>
<dbReference type="Pfam" id="PF20147">
    <property type="entry name" value="Crinkler"/>
    <property type="match status" value="1"/>
</dbReference>
<dbReference type="InterPro" id="IPR045379">
    <property type="entry name" value="Crinkler_N"/>
</dbReference>
<keyword evidence="4" id="KW-0732">Signal</keyword>
<feature type="chain" id="PRO_5040258696" description="Crinkler effector protein N-terminal domain-containing protein" evidence="4">
    <location>
        <begin position="22"/>
        <end position="137"/>
    </location>
</feature>
<sequence length="137" mass="15051">MLIPIIIVVLLLGSMSRKTLIIFCLVDGDPTARSFPVSVSAKTTIGELKELIKTKKAIDFLDIDADKLTLWLVSHSVIPINKHNAVLLSAIDSPTELEPTDSISDIFKEEPVKKTIHIIVQRPPPPQSIQHALIDGL</sequence>
<feature type="signal peptide" evidence="4">
    <location>
        <begin position="1"/>
        <end position="21"/>
    </location>
</feature>
<reference evidence="6" key="1">
    <citation type="journal article" date="2020" name="Fungal Divers.">
        <title>Resolving the Mortierellaceae phylogeny through synthesis of multi-gene phylogenetics and phylogenomics.</title>
        <authorList>
            <person name="Vandepol N."/>
            <person name="Liber J."/>
            <person name="Desiro A."/>
            <person name="Na H."/>
            <person name="Kennedy M."/>
            <person name="Barry K."/>
            <person name="Grigoriev I.V."/>
            <person name="Miller A.N."/>
            <person name="O'Donnell K."/>
            <person name="Stajich J.E."/>
            <person name="Bonito G."/>
        </authorList>
    </citation>
    <scope>NUCLEOTIDE SEQUENCE</scope>
    <source>
        <strain evidence="6">KOD1015</strain>
    </source>
</reference>
<proteinExistence type="predicted"/>
<evidence type="ECO:0000256" key="3">
    <source>
        <dbReference type="ARBA" id="ARBA00022525"/>
    </source>
</evidence>
<comment type="subcellular location">
    <subcellularLocation>
        <location evidence="1">Host cell</location>
    </subcellularLocation>
    <subcellularLocation>
        <location evidence="2">Secreted</location>
    </subcellularLocation>
</comment>
<evidence type="ECO:0000313" key="6">
    <source>
        <dbReference type="EMBL" id="KAF9577905.1"/>
    </source>
</evidence>
<protein>
    <recommendedName>
        <fullName evidence="5">Crinkler effector protein N-terminal domain-containing protein</fullName>
    </recommendedName>
</protein>
<dbReference type="OrthoDB" id="2304312at2759"/>
<name>A0A9P6FLN5_9FUNG</name>
<dbReference type="GO" id="GO:0043657">
    <property type="term" value="C:host cell"/>
    <property type="evidence" value="ECO:0007669"/>
    <property type="project" value="UniProtKB-SubCell"/>
</dbReference>
<evidence type="ECO:0000256" key="1">
    <source>
        <dbReference type="ARBA" id="ARBA00004340"/>
    </source>
</evidence>
<keyword evidence="7" id="KW-1185">Reference proteome</keyword>
<feature type="domain" description="Crinkler effector protein N-terminal" evidence="5">
    <location>
        <begin position="22"/>
        <end position="121"/>
    </location>
</feature>
<evidence type="ECO:0000313" key="7">
    <source>
        <dbReference type="Proteomes" id="UP000780801"/>
    </source>
</evidence>
<dbReference type="GO" id="GO:0005576">
    <property type="term" value="C:extracellular region"/>
    <property type="evidence" value="ECO:0007669"/>
    <property type="project" value="UniProtKB-SubCell"/>
</dbReference>
<gene>
    <name evidence="6" type="ORF">BGW38_006595</name>
</gene>
<dbReference type="Proteomes" id="UP000780801">
    <property type="component" value="Unassembled WGS sequence"/>
</dbReference>
<evidence type="ECO:0000256" key="2">
    <source>
        <dbReference type="ARBA" id="ARBA00004613"/>
    </source>
</evidence>
<dbReference type="AlphaFoldDB" id="A0A9P6FLN5"/>
<organism evidence="6 7">
    <name type="scientific">Lunasporangiospora selenospora</name>
    <dbReference type="NCBI Taxonomy" id="979761"/>
    <lineage>
        <taxon>Eukaryota</taxon>
        <taxon>Fungi</taxon>
        <taxon>Fungi incertae sedis</taxon>
        <taxon>Mucoromycota</taxon>
        <taxon>Mortierellomycotina</taxon>
        <taxon>Mortierellomycetes</taxon>
        <taxon>Mortierellales</taxon>
        <taxon>Mortierellaceae</taxon>
        <taxon>Lunasporangiospora</taxon>
    </lineage>
</organism>
<evidence type="ECO:0000259" key="5">
    <source>
        <dbReference type="Pfam" id="PF20147"/>
    </source>
</evidence>
<comment type="caution">
    <text evidence="6">The sequence shown here is derived from an EMBL/GenBank/DDBJ whole genome shotgun (WGS) entry which is preliminary data.</text>
</comment>
<accession>A0A9P6FLN5</accession>
<dbReference type="EMBL" id="JAABOA010004229">
    <property type="protein sequence ID" value="KAF9577905.1"/>
    <property type="molecule type" value="Genomic_DNA"/>
</dbReference>
<keyword evidence="3" id="KW-0964">Secreted</keyword>